<dbReference type="STRING" id="1764295.A0A5B8MMZ6"/>
<protein>
    <submittedName>
        <fullName evidence="3">Putative nucleoside diphosphate sugar epimerase</fullName>
    </submittedName>
</protein>
<dbReference type="PANTHER" id="PTHR15020">
    <property type="entry name" value="FLAVIN REDUCTASE-RELATED"/>
    <property type="match status" value="1"/>
</dbReference>
<dbReference type="CDD" id="cd05243">
    <property type="entry name" value="SDR_a5"/>
    <property type="match status" value="1"/>
</dbReference>
<dbReference type="OrthoDB" id="419598at2759"/>
<feature type="domain" description="NAD(P)-binding" evidence="2">
    <location>
        <begin position="46"/>
        <end position="259"/>
    </location>
</feature>
<evidence type="ECO:0000259" key="2">
    <source>
        <dbReference type="Pfam" id="PF13460"/>
    </source>
</evidence>
<evidence type="ECO:0000313" key="4">
    <source>
        <dbReference type="Proteomes" id="UP000316726"/>
    </source>
</evidence>
<feature type="compositionally biased region" description="Low complexity" evidence="1">
    <location>
        <begin position="30"/>
        <end position="39"/>
    </location>
</feature>
<dbReference type="EMBL" id="CP031037">
    <property type="protein sequence ID" value="QDZ20985.1"/>
    <property type="molecule type" value="Genomic_DNA"/>
</dbReference>
<dbReference type="InterPro" id="IPR016040">
    <property type="entry name" value="NAD(P)-bd_dom"/>
</dbReference>
<dbReference type="AlphaFoldDB" id="A0A5B8MMZ6"/>
<name>A0A5B8MMZ6_9CHLO</name>
<proteinExistence type="predicted"/>
<dbReference type="Proteomes" id="UP000316726">
    <property type="component" value="Chromosome 4"/>
</dbReference>
<evidence type="ECO:0000313" key="3">
    <source>
        <dbReference type="EMBL" id="QDZ20985.1"/>
    </source>
</evidence>
<evidence type="ECO:0000256" key="1">
    <source>
        <dbReference type="SAM" id="MobiDB-lite"/>
    </source>
</evidence>
<accession>A0A5B8MMZ6</accession>
<feature type="region of interest" description="Disordered" evidence="1">
    <location>
        <begin position="1"/>
        <end position="39"/>
    </location>
</feature>
<dbReference type="InterPro" id="IPR036291">
    <property type="entry name" value="NAD(P)-bd_dom_sf"/>
</dbReference>
<organism evidence="3 4">
    <name type="scientific">Chloropicon primus</name>
    <dbReference type="NCBI Taxonomy" id="1764295"/>
    <lineage>
        <taxon>Eukaryota</taxon>
        <taxon>Viridiplantae</taxon>
        <taxon>Chlorophyta</taxon>
        <taxon>Chloropicophyceae</taxon>
        <taxon>Chloropicales</taxon>
        <taxon>Chloropicaceae</taxon>
        <taxon>Chloropicon</taxon>
    </lineage>
</organism>
<keyword evidence="4" id="KW-1185">Reference proteome</keyword>
<sequence length="294" mass="31403">MRRTGLRVSTGGSRRPPCGRAARPVSCMASSSSSTPTPQGTVLVAGATGGVGQILTKKLVERGFNVKALSRNKEKSVELLGTASNLDHVEGDITDKGTLSSCMPGVSAVVCTTGTTAFPTLRWLGNNDPERNSYLGVKHLVDVAKEEGEKSGKGVDRFVFVSSAGVKRYDQGPPYSILNAFGVLVAKEKAEDYLISSGLRYTIVRPGRLTDAPYTSYDLNTLIKGESGTRKEVNLSLEEELDGETSRAAVAESCLQSLLHSFMADTTFSMESVVGEGPGTDDAEWVKRFQEIQA</sequence>
<dbReference type="PANTHER" id="PTHR15020:SF50">
    <property type="entry name" value="UPF0659 PROTEIN YMR090W"/>
    <property type="match status" value="1"/>
</dbReference>
<dbReference type="Gene3D" id="3.40.50.720">
    <property type="entry name" value="NAD(P)-binding Rossmann-like Domain"/>
    <property type="match status" value="1"/>
</dbReference>
<dbReference type="Pfam" id="PF13460">
    <property type="entry name" value="NAD_binding_10"/>
    <property type="match status" value="1"/>
</dbReference>
<gene>
    <name evidence="3" type="ORF">A3770_04p35030</name>
</gene>
<reference evidence="3 4" key="1">
    <citation type="submission" date="2018-07" db="EMBL/GenBank/DDBJ databases">
        <title>The complete nuclear genome of the prasinophyte Chloropicon primus (CCMP1205).</title>
        <authorList>
            <person name="Pombert J.-F."/>
            <person name="Otis C."/>
            <person name="Turmel M."/>
            <person name="Lemieux C."/>
        </authorList>
    </citation>
    <scope>NUCLEOTIDE SEQUENCE [LARGE SCALE GENOMIC DNA]</scope>
    <source>
        <strain evidence="3 4">CCMP1205</strain>
    </source>
</reference>
<dbReference type="SUPFAM" id="SSF51735">
    <property type="entry name" value="NAD(P)-binding Rossmann-fold domains"/>
    <property type="match status" value="1"/>
</dbReference>